<organism evidence="1 2">
    <name type="scientific">Terrimonas ginsenosidimutans</name>
    <dbReference type="NCBI Taxonomy" id="2908004"/>
    <lineage>
        <taxon>Bacteria</taxon>
        <taxon>Pseudomonadati</taxon>
        <taxon>Bacteroidota</taxon>
        <taxon>Chitinophagia</taxon>
        <taxon>Chitinophagales</taxon>
        <taxon>Chitinophagaceae</taxon>
        <taxon>Terrimonas</taxon>
    </lineage>
</organism>
<dbReference type="Pfam" id="PF20541">
    <property type="entry name" value="DUF6756"/>
    <property type="match status" value="1"/>
</dbReference>
<reference evidence="1" key="1">
    <citation type="submission" date="2022-01" db="EMBL/GenBank/DDBJ databases">
        <authorList>
            <person name="Jo J.-H."/>
            <person name="Im W.-T."/>
        </authorList>
    </citation>
    <scope>NUCLEOTIDE SEQUENCE</scope>
    <source>
        <strain evidence="1">NA20</strain>
    </source>
</reference>
<comment type="caution">
    <text evidence="1">The sequence shown here is derived from an EMBL/GenBank/DDBJ whole genome shotgun (WGS) entry which is preliminary data.</text>
</comment>
<keyword evidence="2" id="KW-1185">Reference proteome</keyword>
<protein>
    <submittedName>
        <fullName evidence="1">Uncharacterized protein</fullName>
    </submittedName>
</protein>
<name>A0ABS9KU50_9BACT</name>
<dbReference type="Proteomes" id="UP001165367">
    <property type="component" value="Unassembled WGS sequence"/>
</dbReference>
<dbReference type="InterPro" id="IPR046644">
    <property type="entry name" value="DUF6756"/>
</dbReference>
<dbReference type="RefSeq" id="WP_237874055.1">
    <property type="nucleotide sequence ID" value="NZ_JAKLTR010000010.1"/>
</dbReference>
<sequence>MKKERHILSKGRNSTQAGIDQVIKDLQFDKDRLRVLGIQENWKAIEEKVCETFFKPDHPTHRPACFGDPLKQEAYTLSGNDPFDRAAQNLDSNEKLWLIVTDDHQKFWCCEGFIDEIVRAISEMTNAIKDIYFVSKKYDWLIRIDEYDQLVITGKNLPEKFCQLIQKP</sequence>
<evidence type="ECO:0000313" key="2">
    <source>
        <dbReference type="Proteomes" id="UP001165367"/>
    </source>
</evidence>
<proteinExistence type="predicted"/>
<dbReference type="EMBL" id="JAKLTR010000010">
    <property type="protein sequence ID" value="MCG2615827.1"/>
    <property type="molecule type" value="Genomic_DNA"/>
</dbReference>
<evidence type="ECO:0000313" key="1">
    <source>
        <dbReference type="EMBL" id="MCG2615827.1"/>
    </source>
</evidence>
<accession>A0ABS9KU50</accession>
<gene>
    <name evidence="1" type="ORF">LZZ85_16145</name>
</gene>